<evidence type="ECO:0000256" key="3">
    <source>
        <dbReference type="ARBA" id="ARBA00023143"/>
    </source>
</evidence>
<sequence>MSLFNSLQTAVSGVSAHSTYLDVIGTNIANVNTTGYKGSTTQFATMLGAQDLSNYHMAGVHASARPGVANQGSITSTTSTTDLAISGNGFFVVKGPNGDSAMTRAGSFVPNASGTLINTAGYTLMGYSGQDGGALAPVTVPIGATSVTVAADGALSATNAAGASISLARIPLANVISPENLTAVDGNVYLANDDSGAMTVGTAKTGSLGSIESSSLESSTVDLATQLTNMIKAQQGYEENSKVMSTSSDMLSKLFDAASG</sequence>
<evidence type="ECO:0000256" key="2">
    <source>
        <dbReference type="ARBA" id="ARBA00009677"/>
    </source>
</evidence>
<dbReference type="AlphaFoldDB" id="A0AA42CKR2"/>
<dbReference type="PANTHER" id="PTHR30435:SF1">
    <property type="entry name" value="FLAGELLAR HOOK PROTEIN FLGE"/>
    <property type="match status" value="1"/>
</dbReference>
<keyword evidence="8" id="KW-0966">Cell projection</keyword>
<organism evidence="8 9">
    <name type="scientific">Lichenifustis flavocetrariae</name>
    <dbReference type="NCBI Taxonomy" id="2949735"/>
    <lineage>
        <taxon>Bacteria</taxon>
        <taxon>Pseudomonadati</taxon>
        <taxon>Pseudomonadota</taxon>
        <taxon>Alphaproteobacteria</taxon>
        <taxon>Hyphomicrobiales</taxon>
        <taxon>Lichenihabitantaceae</taxon>
        <taxon>Lichenifustis</taxon>
    </lineage>
</organism>
<gene>
    <name evidence="8" type="ORF">M8523_22730</name>
</gene>
<dbReference type="InterPro" id="IPR019776">
    <property type="entry name" value="Flagellar_basal_body_rod_CS"/>
</dbReference>
<dbReference type="InterPro" id="IPR053967">
    <property type="entry name" value="LlgE_F_G-like_D1"/>
</dbReference>
<comment type="caution">
    <text evidence="8">The sequence shown here is derived from an EMBL/GenBank/DDBJ whole genome shotgun (WGS) entry which is preliminary data.</text>
</comment>
<dbReference type="InterPro" id="IPR020013">
    <property type="entry name" value="Flagellar_FlgE/F/G"/>
</dbReference>
<dbReference type="Pfam" id="PF06429">
    <property type="entry name" value="Flg_bbr_C"/>
    <property type="match status" value="1"/>
</dbReference>
<dbReference type="GO" id="GO:0009425">
    <property type="term" value="C:bacterial-type flagellum basal body"/>
    <property type="evidence" value="ECO:0007669"/>
    <property type="project" value="UniProtKB-SubCell"/>
</dbReference>
<dbReference type="InterPro" id="IPR001444">
    <property type="entry name" value="Flag_bb_rod_N"/>
</dbReference>
<evidence type="ECO:0000259" key="5">
    <source>
        <dbReference type="Pfam" id="PF00460"/>
    </source>
</evidence>
<dbReference type="Proteomes" id="UP001165667">
    <property type="component" value="Unassembled WGS sequence"/>
</dbReference>
<feature type="domain" description="Flagellar basal body rod protein N-terminal" evidence="5">
    <location>
        <begin position="7"/>
        <end position="37"/>
    </location>
</feature>
<feature type="domain" description="Flagellar basal-body/hook protein C-terminal" evidence="6">
    <location>
        <begin position="213"/>
        <end position="254"/>
    </location>
</feature>
<dbReference type="SUPFAM" id="SSF117143">
    <property type="entry name" value="Flagellar hook protein flgE"/>
    <property type="match status" value="1"/>
</dbReference>
<reference evidence="8" key="1">
    <citation type="submission" date="2022-05" db="EMBL/GenBank/DDBJ databases">
        <authorList>
            <person name="Pankratov T."/>
        </authorList>
    </citation>
    <scope>NUCLEOTIDE SEQUENCE</scope>
    <source>
        <strain evidence="8">BP6-180914</strain>
    </source>
</reference>
<dbReference type="PROSITE" id="PS00588">
    <property type="entry name" value="FLAGELLA_BB_ROD"/>
    <property type="match status" value="1"/>
</dbReference>
<dbReference type="Pfam" id="PF00460">
    <property type="entry name" value="Flg_bb_rod"/>
    <property type="match status" value="1"/>
</dbReference>
<evidence type="ECO:0000256" key="4">
    <source>
        <dbReference type="RuleBase" id="RU362116"/>
    </source>
</evidence>
<keyword evidence="3 4" id="KW-0975">Bacterial flagellum</keyword>
<evidence type="ECO:0000256" key="1">
    <source>
        <dbReference type="ARBA" id="ARBA00004117"/>
    </source>
</evidence>
<evidence type="ECO:0000259" key="7">
    <source>
        <dbReference type="Pfam" id="PF22692"/>
    </source>
</evidence>
<dbReference type="PANTHER" id="PTHR30435">
    <property type="entry name" value="FLAGELLAR PROTEIN"/>
    <property type="match status" value="1"/>
</dbReference>
<evidence type="ECO:0000313" key="8">
    <source>
        <dbReference type="EMBL" id="MCW6510834.1"/>
    </source>
</evidence>
<proteinExistence type="inferred from homology"/>
<dbReference type="GO" id="GO:0071978">
    <property type="term" value="P:bacterial-type flagellum-dependent swarming motility"/>
    <property type="evidence" value="ECO:0007669"/>
    <property type="project" value="TreeGrafter"/>
</dbReference>
<dbReference type="InterPro" id="IPR010930">
    <property type="entry name" value="Flg_bb/hook_C_dom"/>
</dbReference>
<accession>A0AA42CKR2</accession>
<keyword evidence="8" id="KW-0282">Flagellum</keyword>
<feature type="domain" description="Flagellar hook protein FlgE/F/G-like D1" evidence="7">
    <location>
        <begin position="84"/>
        <end position="157"/>
    </location>
</feature>
<dbReference type="InterPro" id="IPR037925">
    <property type="entry name" value="FlgE/F/G-like"/>
</dbReference>
<dbReference type="GO" id="GO:0005829">
    <property type="term" value="C:cytosol"/>
    <property type="evidence" value="ECO:0007669"/>
    <property type="project" value="TreeGrafter"/>
</dbReference>
<protein>
    <recommendedName>
        <fullName evidence="4">Flagellar hook protein FlgE</fullName>
    </recommendedName>
</protein>
<dbReference type="Pfam" id="PF22692">
    <property type="entry name" value="LlgE_F_G_D1"/>
    <property type="match status" value="1"/>
</dbReference>
<dbReference type="RefSeq" id="WP_282587206.1">
    <property type="nucleotide sequence ID" value="NZ_JAMOIM010000018.1"/>
</dbReference>
<keyword evidence="8" id="KW-0969">Cilium</keyword>
<dbReference type="NCBIfam" id="TIGR03506">
    <property type="entry name" value="FlgEFG_subfam"/>
    <property type="match status" value="2"/>
</dbReference>
<keyword evidence="9" id="KW-1185">Reference proteome</keyword>
<evidence type="ECO:0000313" key="9">
    <source>
        <dbReference type="Proteomes" id="UP001165667"/>
    </source>
</evidence>
<comment type="subcellular location">
    <subcellularLocation>
        <location evidence="1 4">Bacterial flagellum basal body</location>
    </subcellularLocation>
</comment>
<evidence type="ECO:0000259" key="6">
    <source>
        <dbReference type="Pfam" id="PF06429"/>
    </source>
</evidence>
<dbReference type="GO" id="GO:0009424">
    <property type="term" value="C:bacterial-type flagellum hook"/>
    <property type="evidence" value="ECO:0007669"/>
    <property type="project" value="TreeGrafter"/>
</dbReference>
<comment type="similarity">
    <text evidence="2 4">Belongs to the flagella basal body rod proteins family.</text>
</comment>
<dbReference type="EMBL" id="JAMOIM010000018">
    <property type="protein sequence ID" value="MCW6510834.1"/>
    <property type="molecule type" value="Genomic_DNA"/>
</dbReference>
<comment type="function">
    <text evidence="4">A flexible structure which links the flagellar filament to the drive apparatus in the basal body.</text>
</comment>
<name>A0AA42CKR2_9HYPH</name>